<dbReference type="InParanoid" id="A0A0C3PU44"/>
<gene>
    <name evidence="1" type="ORF">M404DRAFT_751079</name>
</gene>
<protein>
    <submittedName>
        <fullName evidence="1">Uncharacterized protein</fullName>
    </submittedName>
</protein>
<dbReference type="EMBL" id="KN831948">
    <property type="protein sequence ID" value="KIO12279.1"/>
    <property type="molecule type" value="Genomic_DNA"/>
</dbReference>
<dbReference type="Proteomes" id="UP000054217">
    <property type="component" value="Unassembled WGS sequence"/>
</dbReference>
<evidence type="ECO:0000313" key="2">
    <source>
        <dbReference type="Proteomes" id="UP000054217"/>
    </source>
</evidence>
<reference evidence="1 2" key="1">
    <citation type="submission" date="2014-04" db="EMBL/GenBank/DDBJ databases">
        <authorList>
            <consortium name="DOE Joint Genome Institute"/>
            <person name="Kuo A."/>
            <person name="Kohler A."/>
            <person name="Costa M.D."/>
            <person name="Nagy L.G."/>
            <person name="Floudas D."/>
            <person name="Copeland A."/>
            <person name="Barry K.W."/>
            <person name="Cichocki N."/>
            <person name="Veneault-Fourrey C."/>
            <person name="LaButti K."/>
            <person name="Lindquist E.A."/>
            <person name="Lipzen A."/>
            <person name="Lundell T."/>
            <person name="Morin E."/>
            <person name="Murat C."/>
            <person name="Sun H."/>
            <person name="Tunlid A."/>
            <person name="Henrissat B."/>
            <person name="Grigoriev I.V."/>
            <person name="Hibbett D.S."/>
            <person name="Martin F."/>
            <person name="Nordberg H.P."/>
            <person name="Cantor M.N."/>
            <person name="Hua S.X."/>
        </authorList>
    </citation>
    <scope>NUCLEOTIDE SEQUENCE [LARGE SCALE GENOMIC DNA]</scope>
    <source>
        <strain evidence="1 2">Marx 270</strain>
    </source>
</reference>
<keyword evidence="2" id="KW-1185">Reference proteome</keyword>
<accession>A0A0C3PU44</accession>
<evidence type="ECO:0000313" key="1">
    <source>
        <dbReference type="EMBL" id="KIO12279.1"/>
    </source>
</evidence>
<sequence>MSPGHKEKTSASKRRLSTFVLGATRVDQSCGATVIKIYSSGSDPLGLAYQGSLDHRSTIGFTVIPRPPRFIPYMACHSQGFTDTSSQPKLSMESSRNRPVGTTFLLSTATSRMHHGVLLPKPVYVECISRFVPPYLRHATIKWMT</sequence>
<dbReference type="HOGENOM" id="CLU_1787604_0_0_1"/>
<proteinExistence type="predicted"/>
<dbReference type="AlphaFoldDB" id="A0A0C3PU44"/>
<name>A0A0C3PU44_PISTI</name>
<organism evidence="1 2">
    <name type="scientific">Pisolithus tinctorius Marx 270</name>
    <dbReference type="NCBI Taxonomy" id="870435"/>
    <lineage>
        <taxon>Eukaryota</taxon>
        <taxon>Fungi</taxon>
        <taxon>Dikarya</taxon>
        <taxon>Basidiomycota</taxon>
        <taxon>Agaricomycotina</taxon>
        <taxon>Agaricomycetes</taxon>
        <taxon>Agaricomycetidae</taxon>
        <taxon>Boletales</taxon>
        <taxon>Sclerodermatineae</taxon>
        <taxon>Pisolithaceae</taxon>
        <taxon>Pisolithus</taxon>
    </lineage>
</organism>
<reference evidence="2" key="2">
    <citation type="submission" date="2015-01" db="EMBL/GenBank/DDBJ databases">
        <title>Evolutionary Origins and Diversification of the Mycorrhizal Mutualists.</title>
        <authorList>
            <consortium name="DOE Joint Genome Institute"/>
            <consortium name="Mycorrhizal Genomics Consortium"/>
            <person name="Kohler A."/>
            <person name="Kuo A."/>
            <person name="Nagy L.G."/>
            <person name="Floudas D."/>
            <person name="Copeland A."/>
            <person name="Barry K.W."/>
            <person name="Cichocki N."/>
            <person name="Veneault-Fourrey C."/>
            <person name="LaButti K."/>
            <person name="Lindquist E.A."/>
            <person name="Lipzen A."/>
            <person name="Lundell T."/>
            <person name="Morin E."/>
            <person name="Murat C."/>
            <person name="Riley R."/>
            <person name="Ohm R."/>
            <person name="Sun H."/>
            <person name="Tunlid A."/>
            <person name="Henrissat B."/>
            <person name="Grigoriev I.V."/>
            <person name="Hibbett D.S."/>
            <person name="Martin F."/>
        </authorList>
    </citation>
    <scope>NUCLEOTIDE SEQUENCE [LARGE SCALE GENOMIC DNA]</scope>
    <source>
        <strain evidence="2">Marx 270</strain>
    </source>
</reference>